<dbReference type="KEGG" id="ssal:SPISAL_08330"/>
<dbReference type="Gene3D" id="3.30.70.1290">
    <property type="entry name" value="Transposase IS200-like"/>
    <property type="match status" value="1"/>
</dbReference>
<dbReference type="GO" id="GO:0006313">
    <property type="term" value="P:DNA transposition"/>
    <property type="evidence" value="ECO:0007669"/>
    <property type="project" value="InterPro"/>
</dbReference>
<sequence length="325" mass="37023">MTLPRASLVRPEATPYYHVISRCVRQQFLCGFDTRTSRDFTHRREWIRARMRQAAKAFAINIHAYAIMSNHFHLVVELQPHQVLQWSDTEVIRRWRMAFKGPALLDRFTRGAKLSTGERARIKMLIPLYRERLGSLSWFMRAINEPIARMANQEDNVAGRFWDGRFKSQALLTAGALIAAMAYVDLNPIRAGLASTPEDADYTSIQERIRGRRGAGEPLEPLGDRLGDLGNQLCGLDDYLELVDWSGRFVQKDKIGVISRTLPPLLVRLGLQPDGYTRLISRTERRFKNWIGPSHAMQHIAGLLGRRFLQGQGAAETVFQVPQSA</sequence>
<dbReference type="GO" id="GO:0003677">
    <property type="term" value="F:DNA binding"/>
    <property type="evidence" value="ECO:0007669"/>
    <property type="project" value="InterPro"/>
</dbReference>
<evidence type="ECO:0000313" key="2">
    <source>
        <dbReference type="EMBL" id="AGM41760.1"/>
    </source>
</evidence>
<protein>
    <submittedName>
        <fullName evidence="2">Transposase</fullName>
    </submittedName>
</protein>
<dbReference type="GO" id="GO:0004803">
    <property type="term" value="F:transposase activity"/>
    <property type="evidence" value="ECO:0007669"/>
    <property type="project" value="InterPro"/>
</dbReference>
<dbReference type="PANTHER" id="PTHR34322">
    <property type="entry name" value="TRANSPOSASE, Y1_TNP DOMAIN-CONTAINING"/>
    <property type="match status" value="1"/>
</dbReference>
<name>R4VA09_9GAMM</name>
<dbReference type="EMBL" id="CP005963">
    <property type="protein sequence ID" value="AGM41760.1"/>
    <property type="molecule type" value="Genomic_DNA"/>
</dbReference>
<evidence type="ECO:0000313" key="3">
    <source>
        <dbReference type="Proteomes" id="UP000017881"/>
    </source>
</evidence>
<dbReference type="InterPro" id="IPR036515">
    <property type="entry name" value="Transposase_17_sf"/>
</dbReference>
<dbReference type="HOGENOM" id="CLU_053827_0_0_6"/>
<dbReference type="RefSeq" id="WP_016354067.1">
    <property type="nucleotide sequence ID" value="NC_021291.1"/>
</dbReference>
<keyword evidence="3" id="KW-1185">Reference proteome</keyword>
<dbReference type="SUPFAM" id="SSF143422">
    <property type="entry name" value="Transposase IS200-like"/>
    <property type="match status" value="1"/>
</dbReference>
<dbReference type="AlphaFoldDB" id="R4VA09"/>
<organism evidence="2 3">
    <name type="scientific">Spiribacter salinus M19-40</name>
    <dbReference type="NCBI Taxonomy" id="1260251"/>
    <lineage>
        <taxon>Bacteria</taxon>
        <taxon>Pseudomonadati</taxon>
        <taxon>Pseudomonadota</taxon>
        <taxon>Gammaproteobacteria</taxon>
        <taxon>Chromatiales</taxon>
        <taxon>Ectothiorhodospiraceae</taxon>
        <taxon>Spiribacter</taxon>
    </lineage>
</organism>
<accession>R4VA09</accession>
<evidence type="ECO:0000259" key="1">
    <source>
        <dbReference type="SMART" id="SM01321"/>
    </source>
</evidence>
<dbReference type="Proteomes" id="UP000017881">
    <property type="component" value="Chromosome"/>
</dbReference>
<proteinExistence type="predicted"/>
<reference evidence="2 3" key="1">
    <citation type="journal article" date="2013" name="Genome Announc.">
        <title>Draft Genome of Spiribacter salinus M19-40, an Abundant Gammaproteobacterium in Aquatic Hypersaline Environments.</title>
        <authorList>
            <person name="Leon M.J."/>
            <person name="Ghai R."/>
            <person name="Fernandez A.B."/>
            <person name="Sanchez-Porro C."/>
            <person name="Rodriguez-Valera F."/>
            <person name="Ventosa A."/>
        </authorList>
    </citation>
    <scope>NUCLEOTIDE SEQUENCE [LARGE SCALE GENOMIC DNA]</scope>
    <source>
        <strain evidence="2">M19-40</strain>
    </source>
</reference>
<dbReference type="eggNOG" id="COG1943">
    <property type="taxonomic scope" value="Bacteria"/>
</dbReference>
<dbReference type="PANTHER" id="PTHR34322:SF2">
    <property type="entry name" value="TRANSPOSASE IS200-LIKE DOMAIN-CONTAINING PROTEIN"/>
    <property type="match status" value="1"/>
</dbReference>
<gene>
    <name evidence="2" type="ORF">SPISAL_08330</name>
</gene>
<dbReference type="InterPro" id="IPR002686">
    <property type="entry name" value="Transposase_17"/>
</dbReference>
<dbReference type="PATRIC" id="fig|1260251.3.peg.1686"/>
<feature type="domain" description="Transposase IS200-like" evidence="1">
    <location>
        <begin position="12"/>
        <end position="187"/>
    </location>
</feature>
<dbReference type="SMART" id="SM01321">
    <property type="entry name" value="Y1_Tnp"/>
    <property type="match status" value="1"/>
</dbReference>